<sequence length="815" mass="89390">MQPSIRNTFLSFDDEQAREGKGERRQKKTRSMPMSSTCDRQQLAITSLLYRDGKVPDRMECPQVFLRSEEEDGGISSGSGQRGEGSLSFHHLAPPLTLPNLESASTCSIASKSEPSPSPKASKSLHKRKGWPSSIDLDALQEHHRETLIMAIPRDPVTGEVLSCGSIPHALGSCRPCVFARNDGKQCLFGPSCLYCHFEHESKKRMRKNKKQRAEARAASALKNEIDMLVGDAPSPRPSEGVETADPESIYRDLMNSSQQVCTLRGSNLELLYQPVTGHDCTHWNPGGFVSEGKSGVQVDAVLTYHTTGYSPCFGAGIGSASSLTLVITPPDDALKVLVETRVVSDSRPLVVTKWIPESLGVSIWVRNDNRLCSVEARLVGEIYRPREHFDARIEWPQCPFPVAMQGMCGSCFAIVVSTVGTDRVCVENERLIRRSRPPLSATEIDKQRATYPKQLSPQPILSCGNLGGCGGGSPFLAIQYSQRHGLPDSEHCPYISAGCTQEMDGRRDGCHKCSELGLSSAKILPLYHFHPILAPNEAVMMRTVQETGSVIVSFRAHANFQEFFMFNRFGLYTTTAGSPEIGNHAVRIIGFGVEGNVPFWLLMNSWGDDWGEHGCFRMLRGRNLCGIEELPVGMDPINVDQLDSQFPIIGPINLLPPDILSRLADTTAADANVAAESVQDLSSVGAPFAGSSWPVEENTPGLTKAHTAATVGNWRTQDPTADYWESFFQRHKAEICQALKIDKSEEGKVVMESLESQVVFGTLIHMHLKLESSDGPLKSDVYVHVDPFGRCEVTIGAPDEPLSYPQPSDQGEPI</sequence>
<dbReference type="InParanoid" id="C5LBY9"/>
<feature type="region of interest" description="Disordered" evidence="4">
    <location>
        <begin position="68"/>
        <end position="93"/>
    </location>
</feature>
<comment type="similarity">
    <text evidence="1">Belongs to the peptidase C1 family.</text>
</comment>
<dbReference type="Pfam" id="PF00112">
    <property type="entry name" value="Peptidase_C1"/>
    <property type="match status" value="1"/>
</dbReference>
<organism evidence="7">
    <name type="scientific">Perkinsus marinus (strain ATCC 50983 / TXsc)</name>
    <dbReference type="NCBI Taxonomy" id="423536"/>
    <lineage>
        <taxon>Eukaryota</taxon>
        <taxon>Sar</taxon>
        <taxon>Alveolata</taxon>
        <taxon>Perkinsozoa</taxon>
        <taxon>Perkinsea</taxon>
        <taxon>Perkinsida</taxon>
        <taxon>Perkinsidae</taxon>
        <taxon>Perkinsus</taxon>
    </lineage>
</organism>
<dbReference type="InterPro" id="IPR000571">
    <property type="entry name" value="Znf_CCCH"/>
</dbReference>
<dbReference type="SMART" id="SM00645">
    <property type="entry name" value="Pept_C1"/>
    <property type="match status" value="1"/>
</dbReference>
<dbReference type="Proteomes" id="UP000007800">
    <property type="component" value="Unassembled WGS sequence"/>
</dbReference>
<feature type="region of interest" description="Disordered" evidence="4">
    <location>
        <begin position="107"/>
        <end position="130"/>
    </location>
</feature>
<evidence type="ECO:0000256" key="3">
    <source>
        <dbReference type="PROSITE-ProRule" id="PRU00723"/>
    </source>
</evidence>
<dbReference type="GO" id="GO:0008270">
    <property type="term" value="F:zinc ion binding"/>
    <property type="evidence" value="ECO:0007669"/>
    <property type="project" value="UniProtKB-KW"/>
</dbReference>
<dbReference type="SUPFAM" id="SSF54001">
    <property type="entry name" value="Cysteine proteinases"/>
    <property type="match status" value="1"/>
</dbReference>
<keyword evidence="3" id="KW-0479">Metal-binding</keyword>
<feature type="compositionally biased region" description="Low complexity" evidence="4">
    <location>
        <begin position="108"/>
        <end position="122"/>
    </location>
</feature>
<evidence type="ECO:0000256" key="4">
    <source>
        <dbReference type="SAM" id="MobiDB-lite"/>
    </source>
</evidence>
<dbReference type="GO" id="GO:0006508">
    <property type="term" value="P:proteolysis"/>
    <property type="evidence" value="ECO:0007669"/>
    <property type="project" value="InterPro"/>
</dbReference>
<dbReference type="EMBL" id="GG680918">
    <property type="protein sequence ID" value="EER05472.1"/>
    <property type="molecule type" value="Genomic_DNA"/>
</dbReference>
<keyword evidence="2" id="KW-0865">Zymogen</keyword>
<keyword evidence="7" id="KW-1185">Reference proteome</keyword>
<dbReference type="Gene3D" id="3.90.70.10">
    <property type="entry name" value="Cysteine proteinases"/>
    <property type="match status" value="1"/>
</dbReference>
<feature type="region of interest" description="Disordered" evidence="4">
    <location>
        <begin position="1"/>
        <end position="38"/>
    </location>
</feature>
<feature type="zinc finger region" description="C3H1-type" evidence="3">
    <location>
        <begin position="176"/>
        <end position="200"/>
    </location>
</feature>
<keyword evidence="3" id="KW-0862">Zinc</keyword>
<dbReference type="InterPro" id="IPR025660">
    <property type="entry name" value="Pept_his_AS"/>
</dbReference>
<dbReference type="PANTHER" id="PTHR12411">
    <property type="entry name" value="CYSTEINE PROTEASE FAMILY C1-RELATED"/>
    <property type="match status" value="1"/>
</dbReference>
<evidence type="ECO:0000256" key="1">
    <source>
        <dbReference type="ARBA" id="ARBA00008455"/>
    </source>
</evidence>
<evidence type="ECO:0000313" key="6">
    <source>
        <dbReference type="EMBL" id="EER05472.1"/>
    </source>
</evidence>
<feature type="domain" description="C3H1-type" evidence="5">
    <location>
        <begin position="176"/>
        <end position="200"/>
    </location>
</feature>
<gene>
    <name evidence="6" type="ORF">Pmar_PMAR011495</name>
</gene>
<proteinExistence type="inferred from homology"/>
<evidence type="ECO:0000259" key="5">
    <source>
        <dbReference type="PROSITE" id="PS50103"/>
    </source>
</evidence>
<dbReference type="GeneID" id="9041996"/>
<dbReference type="OrthoDB" id="640249at2759"/>
<protein>
    <recommendedName>
        <fullName evidence="5">C3H1-type domain-containing protein</fullName>
    </recommendedName>
</protein>
<dbReference type="InterPro" id="IPR000668">
    <property type="entry name" value="Peptidase_C1A_C"/>
</dbReference>
<evidence type="ECO:0000256" key="2">
    <source>
        <dbReference type="ARBA" id="ARBA00023145"/>
    </source>
</evidence>
<dbReference type="RefSeq" id="XP_002773656.1">
    <property type="nucleotide sequence ID" value="XM_002773610.1"/>
</dbReference>
<evidence type="ECO:0000313" key="7">
    <source>
        <dbReference type="Proteomes" id="UP000007800"/>
    </source>
</evidence>
<dbReference type="PROSITE" id="PS00639">
    <property type="entry name" value="THIOL_PROTEASE_HIS"/>
    <property type="match status" value="1"/>
</dbReference>
<dbReference type="InterPro" id="IPR013128">
    <property type="entry name" value="Peptidase_C1A"/>
</dbReference>
<accession>C5LBY9</accession>
<dbReference type="InterPro" id="IPR038765">
    <property type="entry name" value="Papain-like_cys_pep_sf"/>
</dbReference>
<dbReference type="OMA" id="TVGNWRT"/>
<feature type="compositionally biased region" description="Polar residues" evidence="4">
    <location>
        <begin position="1"/>
        <end position="10"/>
    </location>
</feature>
<name>C5LBY9_PERM5</name>
<dbReference type="AlphaFoldDB" id="C5LBY9"/>
<keyword evidence="3" id="KW-0863">Zinc-finger</keyword>
<reference evidence="6 7" key="1">
    <citation type="submission" date="2008-07" db="EMBL/GenBank/DDBJ databases">
        <authorList>
            <person name="El-Sayed N."/>
            <person name="Caler E."/>
            <person name="Inman J."/>
            <person name="Amedeo P."/>
            <person name="Hass B."/>
            <person name="Wortman J."/>
        </authorList>
    </citation>
    <scope>NUCLEOTIDE SEQUENCE [LARGE SCALE GENOMIC DNA]</scope>
    <source>
        <strain evidence="7">ATCC 50983 / TXsc</strain>
    </source>
</reference>
<dbReference type="GO" id="GO:0008234">
    <property type="term" value="F:cysteine-type peptidase activity"/>
    <property type="evidence" value="ECO:0007669"/>
    <property type="project" value="InterPro"/>
</dbReference>
<dbReference type="PROSITE" id="PS50103">
    <property type="entry name" value="ZF_C3H1"/>
    <property type="match status" value="1"/>
</dbReference>